<dbReference type="Proteomes" id="UP001500822">
    <property type="component" value="Unassembled WGS sequence"/>
</dbReference>
<gene>
    <name evidence="1" type="ORF">GCM10023217_15120</name>
</gene>
<sequence length="80" mass="8956">MADKPITPAPLVAAPSIRERIDALLPPPPACRRCGRPATTQIVYGGWRWHYEIFTCLRHEEGVIDHLQALDARITAIKTI</sequence>
<proteinExistence type="predicted"/>
<dbReference type="EMBL" id="BAABIE010000005">
    <property type="protein sequence ID" value="GAA4746436.1"/>
    <property type="molecule type" value="Genomic_DNA"/>
</dbReference>
<keyword evidence="2" id="KW-1185">Reference proteome</keyword>
<protein>
    <submittedName>
        <fullName evidence="1">Uncharacterized protein</fullName>
    </submittedName>
</protein>
<comment type="caution">
    <text evidence="1">The sequence shown here is derived from an EMBL/GenBank/DDBJ whole genome shotgun (WGS) entry which is preliminary data.</text>
</comment>
<dbReference type="RefSeq" id="WP_345313018.1">
    <property type="nucleotide sequence ID" value="NZ_BAABIE010000005.1"/>
</dbReference>
<evidence type="ECO:0000313" key="2">
    <source>
        <dbReference type="Proteomes" id="UP001500822"/>
    </source>
</evidence>
<reference evidence="2" key="1">
    <citation type="journal article" date="2019" name="Int. J. Syst. Evol. Microbiol.">
        <title>The Global Catalogue of Microorganisms (GCM) 10K type strain sequencing project: providing services to taxonomists for standard genome sequencing and annotation.</title>
        <authorList>
            <consortium name="The Broad Institute Genomics Platform"/>
            <consortium name="The Broad Institute Genome Sequencing Center for Infectious Disease"/>
            <person name="Wu L."/>
            <person name="Ma J."/>
        </authorList>
    </citation>
    <scope>NUCLEOTIDE SEQUENCE [LARGE SCALE GENOMIC DNA]</scope>
    <source>
        <strain evidence="2">JCM 18077</strain>
    </source>
</reference>
<organism evidence="1 2">
    <name type="scientific">Gordonia alkaliphila</name>
    <dbReference type="NCBI Taxonomy" id="1053547"/>
    <lineage>
        <taxon>Bacteria</taxon>
        <taxon>Bacillati</taxon>
        <taxon>Actinomycetota</taxon>
        <taxon>Actinomycetes</taxon>
        <taxon>Mycobacteriales</taxon>
        <taxon>Gordoniaceae</taxon>
        <taxon>Gordonia</taxon>
    </lineage>
</organism>
<name>A0ABP8Z4V1_9ACTN</name>
<evidence type="ECO:0000313" key="1">
    <source>
        <dbReference type="EMBL" id="GAA4746436.1"/>
    </source>
</evidence>
<accession>A0ABP8Z4V1</accession>